<feature type="region of interest" description="Disordered" evidence="3">
    <location>
        <begin position="148"/>
        <end position="301"/>
    </location>
</feature>
<dbReference type="SMART" id="SM00398">
    <property type="entry name" value="HMG"/>
    <property type="match status" value="1"/>
</dbReference>
<evidence type="ECO:0000259" key="4">
    <source>
        <dbReference type="PROSITE" id="PS50118"/>
    </source>
</evidence>
<dbReference type="SUPFAM" id="SSF47095">
    <property type="entry name" value="HMG-box"/>
    <property type="match status" value="1"/>
</dbReference>
<name>A0A9W8AVH7_9FUNG</name>
<sequence length="301" mass="32503">MLEPHFRNLAKEYTAIADLLGRLSDQQQLSPLTATSVAMATATALPSSSSRATTTGKSSGSTKASRKPPRDPNAPKRPLPPYLKFCGDERATVKDQYPKATSQQISVYLGERWQNLPPERKQYYQNIHAKENAVFVAAMAAYKAATEAAERRSPTSPPMTSTPPSSSANKVSPKGSAESGSGRLDRRKSRPSDLQLTDHSVSYFADGDTRQSTPRSSVGTHSPASYRDNPGDGSPLHRSSSEASVSLSTPSPIRGKHGGSRKVSGLSSPRTFFARSSISPNGNGHDLNFDLKSPKKRKKQY</sequence>
<dbReference type="InterPro" id="IPR050342">
    <property type="entry name" value="HMGB"/>
</dbReference>
<evidence type="ECO:0000256" key="3">
    <source>
        <dbReference type="SAM" id="MobiDB-lite"/>
    </source>
</evidence>
<evidence type="ECO:0000313" key="5">
    <source>
        <dbReference type="EMBL" id="KAJ1965954.1"/>
    </source>
</evidence>
<dbReference type="OrthoDB" id="1919336at2759"/>
<evidence type="ECO:0000313" key="6">
    <source>
        <dbReference type="Proteomes" id="UP001150925"/>
    </source>
</evidence>
<feature type="domain" description="HMG box" evidence="4">
    <location>
        <begin position="75"/>
        <end position="143"/>
    </location>
</feature>
<accession>A0A9W8AVH7</accession>
<dbReference type="GO" id="GO:0003677">
    <property type="term" value="F:DNA binding"/>
    <property type="evidence" value="ECO:0007669"/>
    <property type="project" value="UniProtKB-UniRule"/>
</dbReference>
<reference evidence="5" key="1">
    <citation type="submission" date="2022-07" db="EMBL/GenBank/DDBJ databases">
        <title>Phylogenomic reconstructions and comparative analyses of Kickxellomycotina fungi.</title>
        <authorList>
            <person name="Reynolds N.K."/>
            <person name="Stajich J.E."/>
            <person name="Barry K."/>
            <person name="Grigoriev I.V."/>
            <person name="Crous P."/>
            <person name="Smith M.E."/>
        </authorList>
    </citation>
    <scope>NUCLEOTIDE SEQUENCE</scope>
    <source>
        <strain evidence="5">RSA 1196</strain>
    </source>
</reference>
<dbReference type="Proteomes" id="UP001150925">
    <property type="component" value="Unassembled WGS sequence"/>
</dbReference>
<dbReference type="InterPro" id="IPR036910">
    <property type="entry name" value="HMG_box_dom_sf"/>
</dbReference>
<feature type="region of interest" description="Disordered" evidence="3">
    <location>
        <begin position="42"/>
        <end position="83"/>
    </location>
</feature>
<evidence type="ECO:0000256" key="1">
    <source>
        <dbReference type="ARBA" id="ARBA00023125"/>
    </source>
</evidence>
<keyword evidence="2" id="KW-0539">Nucleus</keyword>
<keyword evidence="1 2" id="KW-0238">DNA-binding</keyword>
<dbReference type="AlphaFoldDB" id="A0A9W8AVH7"/>
<feature type="compositionally biased region" description="Low complexity" evidence="3">
    <location>
        <begin position="42"/>
        <end position="63"/>
    </location>
</feature>
<proteinExistence type="predicted"/>
<evidence type="ECO:0000256" key="2">
    <source>
        <dbReference type="PROSITE-ProRule" id="PRU00267"/>
    </source>
</evidence>
<comment type="caution">
    <text evidence="5">The sequence shown here is derived from an EMBL/GenBank/DDBJ whole genome shotgun (WGS) entry which is preliminary data.</text>
</comment>
<feature type="compositionally biased region" description="Polar residues" evidence="3">
    <location>
        <begin position="237"/>
        <end position="251"/>
    </location>
</feature>
<keyword evidence="6" id="KW-1185">Reference proteome</keyword>
<dbReference type="GO" id="GO:0005634">
    <property type="term" value="C:nucleus"/>
    <property type="evidence" value="ECO:0007669"/>
    <property type="project" value="UniProtKB-UniRule"/>
</dbReference>
<dbReference type="InterPro" id="IPR009071">
    <property type="entry name" value="HMG_box_dom"/>
</dbReference>
<feature type="DNA-binding region" description="HMG box" evidence="2">
    <location>
        <begin position="75"/>
        <end position="143"/>
    </location>
</feature>
<organism evidence="5 6">
    <name type="scientific">Dispira parvispora</name>
    <dbReference type="NCBI Taxonomy" id="1520584"/>
    <lineage>
        <taxon>Eukaryota</taxon>
        <taxon>Fungi</taxon>
        <taxon>Fungi incertae sedis</taxon>
        <taxon>Zoopagomycota</taxon>
        <taxon>Kickxellomycotina</taxon>
        <taxon>Dimargaritomycetes</taxon>
        <taxon>Dimargaritales</taxon>
        <taxon>Dimargaritaceae</taxon>
        <taxon>Dispira</taxon>
    </lineage>
</organism>
<dbReference type="EMBL" id="JANBPY010000552">
    <property type="protein sequence ID" value="KAJ1965954.1"/>
    <property type="molecule type" value="Genomic_DNA"/>
</dbReference>
<dbReference type="PROSITE" id="PS50118">
    <property type="entry name" value="HMG_BOX_2"/>
    <property type="match status" value="1"/>
</dbReference>
<protein>
    <recommendedName>
        <fullName evidence="4">HMG box domain-containing protein</fullName>
    </recommendedName>
</protein>
<gene>
    <name evidence="5" type="ORF">IWQ62_002538</name>
</gene>
<dbReference type="PANTHER" id="PTHR48112">
    <property type="entry name" value="HIGH MOBILITY GROUP PROTEIN DSP1"/>
    <property type="match status" value="1"/>
</dbReference>
<feature type="compositionally biased region" description="Polar residues" evidence="3">
    <location>
        <begin position="265"/>
        <end position="282"/>
    </location>
</feature>
<dbReference type="Gene3D" id="1.10.30.10">
    <property type="entry name" value="High mobility group box domain"/>
    <property type="match status" value="1"/>
</dbReference>
<feature type="compositionally biased region" description="Polar residues" evidence="3">
    <location>
        <begin position="210"/>
        <end position="223"/>
    </location>
</feature>
<dbReference type="Pfam" id="PF00505">
    <property type="entry name" value="HMG_box"/>
    <property type="match status" value="1"/>
</dbReference>